<sequence>GTKIATALATAQGEILARGRRSTPAQAGPDAVIKSICATIDKTLSAKRVEPSQLLGIGIAAAGIIDGDKGKVISSPNLPGWHEVPLGDAVEQRFGIPVYLGNDATLAALGEWCFGLKKGIANLIYITVSTGIGGGIIADGKLYTGACGVAGEIGHMTIDVNGPKCNCGNIGCWETLASGTALAREAVKQIREGAKTSIIELVNGDISKIDAKVVDLAAKQGDELAKELISRLGYYLGVGLVNLVNIFNPELILIGGGVAKTGDLLLQRAIKVV</sequence>
<feature type="non-terminal residue" evidence="1">
    <location>
        <position position="273"/>
    </location>
</feature>
<comment type="caution">
    <text evidence="1">The sequence shown here is derived from an EMBL/GenBank/DDBJ whole genome shotgun (WGS) entry which is preliminary data.</text>
</comment>
<dbReference type="PANTHER" id="PTHR18964:SF149">
    <property type="entry name" value="BIFUNCTIONAL UDP-N-ACETYLGLUCOSAMINE 2-EPIMERASE_N-ACETYLMANNOSAMINE KINASE"/>
    <property type="match status" value="1"/>
</dbReference>
<dbReference type="Gene3D" id="3.30.420.40">
    <property type="match status" value="2"/>
</dbReference>
<dbReference type="PROSITE" id="PS01125">
    <property type="entry name" value="ROK"/>
    <property type="match status" value="1"/>
</dbReference>
<accession>X1ADY8</accession>
<dbReference type="PANTHER" id="PTHR18964">
    <property type="entry name" value="ROK (REPRESSOR, ORF, KINASE) FAMILY"/>
    <property type="match status" value="1"/>
</dbReference>
<evidence type="ECO:0000313" key="1">
    <source>
        <dbReference type="EMBL" id="GAG80790.1"/>
    </source>
</evidence>
<proteinExistence type="predicted"/>
<organism evidence="1">
    <name type="scientific">marine sediment metagenome</name>
    <dbReference type="NCBI Taxonomy" id="412755"/>
    <lineage>
        <taxon>unclassified sequences</taxon>
        <taxon>metagenomes</taxon>
        <taxon>ecological metagenomes</taxon>
    </lineage>
</organism>
<dbReference type="SUPFAM" id="SSF53067">
    <property type="entry name" value="Actin-like ATPase domain"/>
    <property type="match status" value="1"/>
</dbReference>
<dbReference type="Pfam" id="PF00480">
    <property type="entry name" value="ROK"/>
    <property type="match status" value="1"/>
</dbReference>
<protein>
    <recommendedName>
        <fullName evidence="2">ROK family protein</fullName>
    </recommendedName>
</protein>
<reference evidence="1" key="1">
    <citation type="journal article" date="2014" name="Front. Microbiol.">
        <title>High frequency of phylogenetically diverse reductive dehalogenase-homologous genes in deep subseafloor sedimentary metagenomes.</title>
        <authorList>
            <person name="Kawai M."/>
            <person name="Futagami T."/>
            <person name="Toyoda A."/>
            <person name="Takaki Y."/>
            <person name="Nishi S."/>
            <person name="Hori S."/>
            <person name="Arai W."/>
            <person name="Tsubouchi T."/>
            <person name="Morono Y."/>
            <person name="Uchiyama I."/>
            <person name="Ito T."/>
            <person name="Fujiyama A."/>
            <person name="Inagaki F."/>
            <person name="Takami H."/>
        </authorList>
    </citation>
    <scope>NUCLEOTIDE SEQUENCE</scope>
    <source>
        <strain evidence="1">Expedition CK06-06</strain>
    </source>
</reference>
<dbReference type="AlphaFoldDB" id="X1ADY8"/>
<dbReference type="EMBL" id="BART01012423">
    <property type="protein sequence ID" value="GAG80790.1"/>
    <property type="molecule type" value="Genomic_DNA"/>
</dbReference>
<feature type="non-terminal residue" evidence="1">
    <location>
        <position position="1"/>
    </location>
</feature>
<gene>
    <name evidence="1" type="ORF">S01H4_25942</name>
</gene>
<dbReference type="InterPro" id="IPR049874">
    <property type="entry name" value="ROK_cs"/>
</dbReference>
<dbReference type="InterPro" id="IPR000600">
    <property type="entry name" value="ROK"/>
</dbReference>
<dbReference type="InterPro" id="IPR043129">
    <property type="entry name" value="ATPase_NBD"/>
</dbReference>
<name>X1ADY8_9ZZZZ</name>
<evidence type="ECO:0008006" key="2">
    <source>
        <dbReference type="Google" id="ProtNLM"/>
    </source>
</evidence>